<keyword evidence="3" id="KW-1185">Reference proteome</keyword>
<evidence type="ECO:0000313" key="3">
    <source>
        <dbReference type="Proteomes" id="UP000029692"/>
    </source>
</evidence>
<evidence type="ECO:0000313" key="2">
    <source>
        <dbReference type="EMBL" id="KGE72074.1"/>
    </source>
</evidence>
<keyword evidence="1" id="KW-0732">Signal</keyword>
<dbReference type="Proteomes" id="UP000029692">
    <property type="component" value="Unassembled WGS sequence"/>
</dbReference>
<dbReference type="EMBL" id="JNUP01000063">
    <property type="protein sequence ID" value="KGE72074.1"/>
    <property type="molecule type" value="Genomic_DNA"/>
</dbReference>
<dbReference type="PROSITE" id="PS51257">
    <property type="entry name" value="PROKAR_LIPOPROTEIN"/>
    <property type="match status" value="1"/>
</dbReference>
<evidence type="ECO:0008006" key="4">
    <source>
        <dbReference type="Google" id="ProtNLM"/>
    </source>
</evidence>
<proteinExistence type="predicted"/>
<dbReference type="RefSeq" id="WP_037547529.1">
    <property type="nucleotide sequence ID" value="NZ_JNUP01000063.1"/>
</dbReference>
<feature type="signal peptide" evidence="1">
    <location>
        <begin position="1"/>
        <end position="29"/>
    </location>
</feature>
<feature type="chain" id="PRO_5001938642" description="DUF4878 domain-containing protein" evidence="1">
    <location>
        <begin position="30"/>
        <end position="136"/>
    </location>
</feature>
<protein>
    <recommendedName>
        <fullName evidence="4">DUF4878 domain-containing protein</fullName>
    </recommendedName>
</protein>
<gene>
    <name evidence="2" type="ORF">DC28_08210</name>
</gene>
<name>A0A098QWH0_9SPIO</name>
<sequence>MTTRKKRLPGIWSRGVLPALVLACSILVAAGCSGEKPGDGAVGAASSFMTALRQGDHETVSGLLTEANESLQKGSLPMFSRQEVTGSKQVGEDEYQVTLRLEGEDGFLDFTLRVLRRDGVWRVSPDLQVTQPLDLP</sequence>
<accession>A0A098QWH0</accession>
<reference evidence="2 3" key="1">
    <citation type="submission" date="2014-05" db="EMBL/GenBank/DDBJ databases">
        <title>De novo Genome Sequence of Spirocheata sp.</title>
        <authorList>
            <person name="Shivani Y."/>
            <person name="Subhash Y."/>
            <person name="Tushar L."/>
            <person name="Sasikala C."/>
            <person name="Ramana C.V."/>
        </authorList>
    </citation>
    <scope>NUCLEOTIDE SEQUENCE [LARGE SCALE GENOMIC DNA]</scope>
    <source>
        <strain evidence="2 3">JC230</strain>
    </source>
</reference>
<dbReference type="AlphaFoldDB" id="A0A098QWH0"/>
<comment type="caution">
    <text evidence="2">The sequence shown here is derived from an EMBL/GenBank/DDBJ whole genome shotgun (WGS) entry which is preliminary data.</text>
</comment>
<organism evidence="2 3">
    <name type="scientific">Spirochaeta lutea</name>
    <dbReference type="NCBI Taxonomy" id="1480694"/>
    <lineage>
        <taxon>Bacteria</taxon>
        <taxon>Pseudomonadati</taxon>
        <taxon>Spirochaetota</taxon>
        <taxon>Spirochaetia</taxon>
        <taxon>Spirochaetales</taxon>
        <taxon>Spirochaetaceae</taxon>
        <taxon>Spirochaeta</taxon>
    </lineage>
</organism>
<evidence type="ECO:0000256" key="1">
    <source>
        <dbReference type="SAM" id="SignalP"/>
    </source>
</evidence>